<organism evidence="1 2">
    <name type="scientific">Kroppenstedtia pulmonis</name>
    <dbReference type="NCBI Taxonomy" id="1380685"/>
    <lineage>
        <taxon>Bacteria</taxon>
        <taxon>Bacillati</taxon>
        <taxon>Bacillota</taxon>
        <taxon>Bacilli</taxon>
        <taxon>Bacillales</taxon>
        <taxon>Thermoactinomycetaceae</taxon>
        <taxon>Kroppenstedtia</taxon>
    </lineage>
</organism>
<reference evidence="1 2" key="1">
    <citation type="submission" date="2020-01" db="EMBL/GenBank/DDBJ databases">
        <authorList>
            <person name="Gulvik C.A."/>
            <person name="Batra D.G."/>
        </authorList>
    </citation>
    <scope>NUCLEOTIDE SEQUENCE [LARGE SCALE GENOMIC DNA]</scope>
    <source>
        <strain evidence="1 2">W9323</strain>
    </source>
</reference>
<accession>A0A7D4BPF6</accession>
<dbReference type="EMBL" id="CP048104">
    <property type="protein sequence ID" value="QKG84051.1"/>
    <property type="molecule type" value="Genomic_DNA"/>
</dbReference>
<protein>
    <submittedName>
        <fullName evidence="1">Uncharacterized protein</fullName>
    </submittedName>
</protein>
<dbReference type="AlphaFoldDB" id="A0A7D4BPF6"/>
<evidence type="ECO:0000313" key="2">
    <source>
        <dbReference type="Proteomes" id="UP000503088"/>
    </source>
</evidence>
<dbReference type="KEGG" id="kpul:GXN76_05895"/>
<sequence>MFLHGIPLVYFIQQFPCLSSSGKGLRKSPTKRRDARRLSELVGFEPVHLLRSTKEYALSECVRECFQFGDVVLAFPHVGYPRVQLSPREWGVRNLNVFDASWAVTTRMDAKRWIQQRMEKFPVLYVHHKNNRLVMNTNRRFFYP</sequence>
<gene>
    <name evidence="1" type="ORF">GXN76_05895</name>
</gene>
<name>A0A7D4BPF6_9BACL</name>
<proteinExistence type="predicted"/>
<keyword evidence="2" id="KW-1185">Reference proteome</keyword>
<dbReference type="Proteomes" id="UP000503088">
    <property type="component" value="Chromosome"/>
</dbReference>
<dbReference type="RefSeq" id="WP_173221368.1">
    <property type="nucleotide sequence ID" value="NZ_CP048104.1"/>
</dbReference>
<evidence type="ECO:0000313" key="1">
    <source>
        <dbReference type="EMBL" id="QKG84051.1"/>
    </source>
</evidence>